<dbReference type="AlphaFoldDB" id="A0A224YGK9"/>
<evidence type="ECO:0000313" key="1">
    <source>
        <dbReference type="EMBL" id="MAA12900.1"/>
    </source>
</evidence>
<reference evidence="1" key="1">
    <citation type="journal article" date="2017" name="Parasit. Vectors">
        <title>Sialotranscriptomics of Rhipicephalus zambeziensis reveals intricate expression profiles of secretory proteins and suggests tight temporal transcriptional regulation during blood-feeding.</title>
        <authorList>
            <person name="de Castro M.H."/>
            <person name="de Klerk D."/>
            <person name="Pienaar R."/>
            <person name="Rees D.J.G."/>
            <person name="Mans B.J."/>
        </authorList>
    </citation>
    <scope>NUCLEOTIDE SEQUENCE</scope>
    <source>
        <tissue evidence="1">Salivary glands</tissue>
    </source>
</reference>
<dbReference type="EMBL" id="GFPF01001754">
    <property type="protein sequence ID" value="MAA12900.1"/>
    <property type="molecule type" value="Transcribed_RNA"/>
</dbReference>
<accession>A0A224YGK9</accession>
<name>A0A224YGK9_9ACAR</name>
<proteinExistence type="predicted"/>
<organism evidence="1">
    <name type="scientific">Rhipicephalus zambeziensis</name>
    <dbReference type="NCBI Taxonomy" id="60191"/>
    <lineage>
        <taxon>Eukaryota</taxon>
        <taxon>Metazoa</taxon>
        <taxon>Ecdysozoa</taxon>
        <taxon>Arthropoda</taxon>
        <taxon>Chelicerata</taxon>
        <taxon>Arachnida</taxon>
        <taxon>Acari</taxon>
        <taxon>Parasitiformes</taxon>
        <taxon>Ixodida</taxon>
        <taxon>Ixodoidea</taxon>
        <taxon>Ixodidae</taxon>
        <taxon>Rhipicephalinae</taxon>
        <taxon>Rhipicephalus</taxon>
        <taxon>Rhipicephalus</taxon>
    </lineage>
</organism>
<protein>
    <submittedName>
        <fullName evidence="1">Uncharacterized protein</fullName>
    </submittedName>
</protein>
<sequence>MPTLTMQENYVFRAMKWRLLDEMSHFATFLMSPCFTATVVCPCTRHWISGCSSHVRGHYFSLLISFLCEMYILYHSGNDAVPCNGCSSSPAVYLRKHLLRKEKNTPSTQASNKGELAPTCITAYLILIGRCKVMYIIASLCHSVCARLVDSS</sequence>